<gene>
    <name evidence="1" type="ORF">GTC17262_02580</name>
</gene>
<protein>
    <submittedName>
        <fullName evidence="1">Uncharacterized protein</fullName>
    </submittedName>
</protein>
<dbReference type="AlphaFoldDB" id="A0AB33JKV6"/>
<dbReference type="EMBL" id="AP035789">
    <property type="protein sequence ID" value="BFO80067.1"/>
    <property type="molecule type" value="Genomic_DNA"/>
</dbReference>
<proteinExistence type="predicted"/>
<sequence length="133" mass="14742">MKKTIISSESKKIIGIFLNKHYHQITCTLDDTDERNVKILELTDVVSERISQDVFSHAIGTLTYVAGGLIQVNAMPVDSVAATSRDLKAIIAHLEKGTELVETDGFDLIKLLHEDSAEVESLEEENEKSADEE</sequence>
<evidence type="ECO:0000313" key="1">
    <source>
        <dbReference type="EMBL" id="BFO80067.1"/>
    </source>
</evidence>
<organism evidence="1">
    <name type="scientific">Prevotella sp. GTC17262</name>
    <dbReference type="NCBI Taxonomy" id="3236797"/>
    <lineage>
        <taxon>Bacteria</taxon>
        <taxon>Pseudomonadati</taxon>
        <taxon>Bacteroidota</taxon>
        <taxon>Bacteroidia</taxon>
        <taxon>Bacteroidales</taxon>
        <taxon>Prevotellaceae</taxon>
        <taxon>Prevotella</taxon>
    </lineage>
</organism>
<accession>A0AB33JKV6</accession>
<name>A0AB33JKV6_9BACT</name>
<reference evidence="1" key="1">
    <citation type="submission" date="2024-07" db="EMBL/GenBank/DDBJ databases">
        <title>Complete genome sequence of Prevotella sp. YM-2024 GTC17262.</title>
        <authorList>
            <person name="Hayashi M."/>
            <person name="Muto Y."/>
            <person name="Tanaka K."/>
            <person name="Niwa H."/>
        </authorList>
    </citation>
    <scope>NUCLEOTIDE SEQUENCE</scope>
    <source>
        <strain evidence="1">GTC17262</strain>
    </source>
</reference>